<keyword evidence="2" id="KW-1185">Reference proteome</keyword>
<sequence length="39" mass="4719">MILNYTLNRSCMQGNILLYWFTEKFIKSLIFNKNGDQFI</sequence>
<protein>
    <submittedName>
        <fullName evidence="1">Uncharacterized protein</fullName>
    </submittedName>
</protein>
<evidence type="ECO:0000313" key="2">
    <source>
        <dbReference type="Proteomes" id="UP000663720"/>
    </source>
</evidence>
<proteinExistence type="predicted"/>
<evidence type="ECO:0000313" key="1">
    <source>
        <dbReference type="EMBL" id="QTA79990.1"/>
    </source>
</evidence>
<gene>
    <name evidence="1" type="ORF">dnl_22750</name>
</gene>
<accession>A0A975B6Y9</accession>
<dbReference type="EMBL" id="CP061799">
    <property type="protein sequence ID" value="QTA79990.1"/>
    <property type="molecule type" value="Genomic_DNA"/>
</dbReference>
<organism evidence="1 2">
    <name type="scientific">Desulfonema limicola</name>
    <dbReference type="NCBI Taxonomy" id="45656"/>
    <lineage>
        <taxon>Bacteria</taxon>
        <taxon>Pseudomonadati</taxon>
        <taxon>Thermodesulfobacteriota</taxon>
        <taxon>Desulfobacteria</taxon>
        <taxon>Desulfobacterales</taxon>
        <taxon>Desulfococcaceae</taxon>
        <taxon>Desulfonema</taxon>
    </lineage>
</organism>
<name>A0A975B6Y9_9BACT</name>
<dbReference type="KEGG" id="dli:dnl_22750"/>
<dbReference type="Proteomes" id="UP000663720">
    <property type="component" value="Chromosome"/>
</dbReference>
<reference evidence="1" key="1">
    <citation type="journal article" date="2021" name="Microb. Physiol.">
        <title>Proteogenomic Insights into the Physiology of Marine, Sulfate-Reducing, Filamentous Desulfonema limicola and Desulfonema magnum.</title>
        <authorList>
            <person name="Schnaars V."/>
            <person name="Wohlbrand L."/>
            <person name="Scheve S."/>
            <person name="Hinrichs C."/>
            <person name="Reinhardt R."/>
            <person name="Rabus R."/>
        </authorList>
    </citation>
    <scope>NUCLEOTIDE SEQUENCE</scope>
    <source>
        <strain evidence="1">5ac10</strain>
    </source>
</reference>
<dbReference type="AlphaFoldDB" id="A0A975B6Y9"/>